<gene>
    <name evidence="1" type="ORF">AYR63_08805</name>
</gene>
<dbReference type="RefSeq" id="WP_054712297.1">
    <property type="nucleotide sequence ID" value="NZ_CP014912.1"/>
</dbReference>
<evidence type="ECO:0008006" key="3">
    <source>
        <dbReference type="Google" id="ProtNLM"/>
    </source>
</evidence>
<dbReference type="EMBL" id="CP014924">
    <property type="protein sequence ID" value="ANZ67227.1"/>
    <property type="molecule type" value="Genomic_DNA"/>
</dbReference>
<dbReference type="Proteomes" id="UP000093267">
    <property type="component" value="Chromosome"/>
</dbReference>
<reference evidence="1 2" key="1">
    <citation type="submission" date="2016-03" db="EMBL/GenBank/DDBJ databases">
        <title>Pediococcus and Lactobacillus from brewery environment - whole genome sequencing and assembly.</title>
        <authorList>
            <person name="Behr J."/>
            <person name="Geissler A.J."/>
            <person name="Vogel R.F."/>
        </authorList>
    </citation>
    <scope>NUCLEOTIDE SEQUENCE [LARGE SCALE GENOMIC DNA]</scope>
    <source>
        <strain evidence="1 2">TMW 1.1995</strain>
    </source>
</reference>
<keyword evidence="2" id="KW-1185">Reference proteome</keyword>
<name>A0A1B2IYV8_9LACO</name>
<dbReference type="AlphaFoldDB" id="A0A1B2IYV8"/>
<evidence type="ECO:0000313" key="1">
    <source>
        <dbReference type="EMBL" id="ANZ67227.1"/>
    </source>
</evidence>
<dbReference type="OrthoDB" id="2249426at2"/>
<proteinExistence type="predicted"/>
<accession>A0A1B2IYV8</accession>
<sequence>MAQFERYHPIMTAHYQLDWLTQFKLTDINQLRQQTHAGETVVETADYVNRQMSTVMQNQALIWGIQDKARQQFDGIIGLTQLNDTPDTATLLLNLTPDADAAQVVRELGDHTAAFADKELHRQTLISSADDPLKSLLIQNGFALNGTTLQRTVD</sequence>
<protein>
    <recommendedName>
        <fullName evidence="3">N-acetyltransferase domain-containing protein</fullName>
    </recommendedName>
</protein>
<organism evidence="1 2">
    <name type="scientific">Secundilactobacillus paracollinoides</name>
    <dbReference type="NCBI Taxonomy" id="240427"/>
    <lineage>
        <taxon>Bacteria</taxon>
        <taxon>Bacillati</taxon>
        <taxon>Bacillota</taxon>
        <taxon>Bacilli</taxon>
        <taxon>Lactobacillales</taxon>
        <taxon>Lactobacillaceae</taxon>
        <taxon>Secundilactobacillus</taxon>
    </lineage>
</organism>
<evidence type="ECO:0000313" key="2">
    <source>
        <dbReference type="Proteomes" id="UP000093267"/>
    </source>
</evidence>